<dbReference type="Pfam" id="PF10592">
    <property type="entry name" value="AIPR"/>
    <property type="match status" value="1"/>
</dbReference>
<evidence type="ECO:0000259" key="1">
    <source>
        <dbReference type="Pfam" id="PF10592"/>
    </source>
</evidence>
<gene>
    <name evidence="2" type="ORF">HNQ60_004514</name>
</gene>
<dbReference type="EMBL" id="JACHHZ010000006">
    <property type="protein sequence ID" value="MBB6095623.1"/>
    <property type="molecule type" value="Genomic_DNA"/>
</dbReference>
<dbReference type="Proteomes" id="UP000588068">
    <property type="component" value="Unassembled WGS sequence"/>
</dbReference>
<sequence length="589" mass="66280">MNVADRLKKLEREIEDFAAQNPSLAPDNQFVAWFLRAYLTDSDPAALESVTGGSRDKSVDAVFIDDRAQVVYLVQAKYRRKNFGVPESRASVIDFANLASVVSDPDAAEFSSYLKGMEPNAAELLKSARQRVARKGYRVVLVFVTLAKCSDATERDARQTVRRAGGGCSIEILDGTRCLVLLQDYLDGAAPPIPTLDVPIESGPGVKVNGVLQRFDSKNNMESWVFSASGDAIAHIFEVGGRRLFARNIRGFLGEGTSVNEGMKRTLAAEPDQFFYYNNGITIICDRAEKVSHRGTDVIRVRNPQVINGQQTSRVLAEAATNRAASVLVKVIQVPRDPLKDGASFDGLVGRIVQATNWQNAIKPSDLMANDRRQLEIEKELRRRDYLYARKRQTKGELRAQVRGKKYLVINKEELAQAVAGCELDPVIARSGKDNLFVEGVYDDVFPNSKAEFYLPRYWLFKEVTKGARHAPQRGYTKWMVLGFVWDKLRGKIRRDREMLKFVEMCRCEREALLKPLGRLIGLTYVQAIAYYRANRGSGDSEQDISLFFRSKRGRDKEFLRHWATCPASYSERVDKELGRIARAIQLSP</sequence>
<accession>A0A841HS75</accession>
<dbReference type="RefSeq" id="WP_184335026.1">
    <property type="nucleotide sequence ID" value="NZ_JACHHZ010000006.1"/>
</dbReference>
<reference evidence="2 3" key="1">
    <citation type="submission" date="2020-08" db="EMBL/GenBank/DDBJ databases">
        <title>Genomic Encyclopedia of Type Strains, Phase IV (KMG-IV): sequencing the most valuable type-strain genomes for metagenomic binning, comparative biology and taxonomic classification.</title>
        <authorList>
            <person name="Goeker M."/>
        </authorList>
    </citation>
    <scope>NUCLEOTIDE SEQUENCE [LARGE SCALE GENOMIC DNA]</scope>
    <source>
        <strain evidence="2 3">DSM 26723</strain>
    </source>
</reference>
<comment type="caution">
    <text evidence="2">The sequence shown here is derived from an EMBL/GenBank/DDBJ whole genome shotgun (WGS) entry which is preliminary data.</text>
</comment>
<feature type="domain" description="Abortive phage infection protein C-terminal" evidence="1">
    <location>
        <begin position="245"/>
        <end position="482"/>
    </location>
</feature>
<dbReference type="AlphaFoldDB" id="A0A841HS75"/>
<keyword evidence="3" id="KW-1185">Reference proteome</keyword>
<evidence type="ECO:0000313" key="2">
    <source>
        <dbReference type="EMBL" id="MBB6095623.1"/>
    </source>
</evidence>
<evidence type="ECO:0000313" key="3">
    <source>
        <dbReference type="Proteomes" id="UP000588068"/>
    </source>
</evidence>
<organism evidence="2 3">
    <name type="scientific">Povalibacter uvarum</name>
    <dbReference type="NCBI Taxonomy" id="732238"/>
    <lineage>
        <taxon>Bacteria</taxon>
        <taxon>Pseudomonadati</taxon>
        <taxon>Pseudomonadota</taxon>
        <taxon>Gammaproteobacteria</taxon>
        <taxon>Steroidobacterales</taxon>
        <taxon>Steroidobacteraceae</taxon>
        <taxon>Povalibacter</taxon>
    </lineage>
</organism>
<proteinExistence type="predicted"/>
<protein>
    <recommendedName>
        <fullName evidence="1">Abortive phage infection protein C-terminal domain-containing protein</fullName>
    </recommendedName>
</protein>
<dbReference type="InterPro" id="IPR018891">
    <property type="entry name" value="AIPR_C"/>
</dbReference>
<name>A0A841HS75_9GAMM</name>